<dbReference type="EMBL" id="JAWHVL010000006">
    <property type="protein sequence ID" value="MDV2631605.1"/>
    <property type="molecule type" value="Genomic_DNA"/>
</dbReference>
<dbReference type="RefSeq" id="WP_223203853.1">
    <property type="nucleotide sequence ID" value="NZ_CP033606.1"/>
</dbReference>
<organism evidence="1 2">
    <name type="scientific">Lactococcus lactis</name>
    <dbReference type="NCBI Taxonomy" id="1358"/>
    <lineage>
        <taxon>Bacteria</taxon>
        <taxon>Bacillati</taxon>
        <taxon>Bacillota</taxon>
        <taxon>Bacilli</taxon>
        <taxon>Lactobacillales</taxon>
        <taxon>Streptococcaceae</taxon>
        <taxon>Lactococcus</taxon>
    </lineage>
</organism>
<reference evidence="1" key="1">
    <citation type="submission" date="2023-10" db="EMBL/GenBank/DDBJ databases">
        <title>Production of high quality cheese from raw caw milk (raw cheese).</title>
        <authorList>
            <person name="Samouris G."/>
        </authorList>
    </citation>
    <scope>NUCLEOTIDE SEQUENCE</scope>
    <source>
        <strain evidence="1">M17-3</strain>
    </source>
</reference>
<gene>
    <name evidence="1" type="ORF">RZO31_01770</name>
</gene>
<dbReference type="AlphaFoldDB" id="A0AAE4NPZ2"/>
<comment type="caution">
    <text evidence="1">The sequence shown here is derived from an EMBL/GenBank/DDBJ whole genome shotgun (WGS) entry which is preliminary data.</text>
</comment>
<evidence type="ECO:0000313" key="1">
    <source>
        <dbReference type="EMBL" id="MDV2631605.1"/>
    </source>
</evidence>
<protein>
    <recommendedName>
        <fullName evidence="3">LPXTG cell wall anchor domain-containing protein</fullName>
    </recommendedName>
</protein>
<evidence type="ECO:0000313" key="2">
    <source>
        <dbReference type="Proteomes" id="UP001186047"/>
    </source>
</evidence>
<sequence length="24" mass="2765">MGTVILSLLGSLLFWRKNKKEDES</sequence>
<accession>A0AAE4NPZ2</accession>
<dbReference type="Proteomes" id="UP001186047">
    <property type="component" value="Unassembled WGS sequence"/>
</dbReference>
<name>A0AAE4NPZ2_9LACT</name>
<proteinExistence type="predicted"/>
<evidence type="ECO:0008006" key="3">
    <source>
        <dbReference type="Google" id="ProtNLM"/>
    </source>
</evidence>